<reference evidence="6 7" key="1">
    <citation type="submission" date="2024-09" db="EMBL/GenBank/DDBJ databases">
        <authorList>
            <person name="Sun Q."/>
            <person name="Mori K."/>
        </authorList>
    </citation>
    <scope>NUCLEOTIDE SEQUENCE [LARGE SCALE GENOMIC DNA]</scope>
    <source>
        <strain evidence="6 7">CECT 8726</strain>
    </source>
</reference>
<keyword evidence="2 4" id="KW-0238">DNA-binding</keyword>
<keyword evidence="7" id="KW-1185">Reference proteome</keyword>
<dbReference type="Pfam" id="PF00440">
    <property type="entry name" value="TetR_N"/>
    <property type="match status" value="1"/>
</dbReference>
<dbReference type="InterPro" id="IPR036271">
    <property type="entry name" value="Tet_transcr_reg_TetR-rel_C_sf"/>
</dbReference>
<sequence>MSRKSAQNYEVKILDTAETMIRSRGYNGVSFREIADAVGVKSSSVHYYYPTKGALGVAVARRYTENFLKTLGNPEDASNDANEVLEKVRELARYSLKQEKLMCLCGMLGAEVADLPSEVADQTRSFFLLNSDWLVTALSRTDWGRAQTEKTLRKAALKTLSTMEGALIVARSLGDPEIFEEIEMDELRA</sequence>
<keyword evidence="1" id="KW-0805">Transcription regulation</keyword>
<dbReference type="PROSITE" id="PS50977">
    <property type="entry name" value="HTH_TETR_2"/>
    <property type="match status" value="1"/>
</dbReference>
<dbReference type="PRINTS" id="PR00455">
    <property type="entry name" value="HTHTETR"/>
</dbReference>
<name>A0ABV5JHS7_9RHOB</name>
<dbReference type="Gene3D" id="1.10.357.10">
    <property type="entry name" value="Tetracycline Repressor, domain 2"/>
    <property type="match status" value="1"/>
</dbReference>
<evidence type="ECO:0000313" key="6">
    <source>
        <dbReference type="EMBL" id="MFB9232670.1"/>
    </source>
</evidence>
<keyword evidence="3" id="KW-0804">Transcription</keyword>
<dbReference type="InterPro" id="IPR001647">
    <property type="entry name" value="HTH_TetR"/>
</dbReference>
<evidence type="ECO:0000256" key="4">
    <source>
        <dbReference type="PROSITE-ProRule" id="PRU00335"/>
    </source>
</evidence>
<evidence type="ECO:0000256" key="3">
    <source>
        <dbReference type="ARBA" id="ARBA00023163"/>
    </source>
</evidence>
<evidence type="ECO:0000256" key="1">
    <source>
        <dbReference type="ARBA" id="ARBA00023015"/>
    </source>
</evidence>
<dbReference type="PANTHER" id="PTHR47506">
    <property type="entry name" value="TRANSCRIPTIONAL REGULATORY PROTEIN"/>
    <property type="match status" value="1"/>
</dbReference>
<dbReference type="SUPFAM" id="SSF46689">
    <property type="entry name" value="Homeodomain-like"/>
    <property type="match status" value="1"/>
</dbReference>
<dbReference type="InterPro" id="IPR009057">
    <property type="entry name" value="Homeodomain-like_sf"/>
</dbReference>
<evidence type="ECO:0000313" key="7">
    <source>
        <dbReference type="Proteomes" id="UP001589683"/>
    </source>
</evidence>
<dbReference type="RefSeq" id="WP_213890356.1">
    <property type="nucleotide sequence ID" value="NZ_JAGFNU010000010.1"/>
</dbReference>
<accession>A0ABV5JHS7</accession>
<feature type="domain" description="HTH tetR-type" evidence="5">
    <location>
        <begin position="7"/>
        <end position="67"/>
    </location>
</feature>
<organism evidence="6 7">
    <name type="scientific">Pseudohalocynthiibacter aestuariivivens</name>
    <dbReference type="NCBI Taxonomy" id="1591409"/>
    <lineage>
        <taxon>Bacteria</taxon>
        <taxon>Pseudomonadati</taxon>
        <taxon>Pseudomonadota</taxon>
        <taxon>Alphaproteobacteria</taxon>
        <taxon>Rhodobacterales</taxon>
        <taxon>Paracoccaceae</taxon>
        <taxon>Pseudohalocynthiibacter</taxon>
    </lineage>
</organism>
<dbReference type="Proteomes" id="UP001589683">
    <property type="component" value="Unassembled WGS sequence"/>
</dbReference>
<dbReference type="PANTHER" id="PTHR47506:SF1">
    <property type="entry name" value="HTH-TYPE TRANSCRIPTIONAL REGULATOR YJDC"/>
    <property type="match status" value="1"/>
</dbReference>
<evidence type="ECO:0000256" key="2">
    <source>
        <dbReference type="ARBA" id="ARBA00023125"/>
    </source>
</evidence>
<dbReference type="EMBL" id="JBHMEA010000042">
    <property type="protein sequence ID" value="MFB9232670.1"/>
    <property type="molecule type" value="Genomic_DNA"/>
</dbReference>
<evidence type="ECO:0000259" key="5">
    <source>
        <dbReference type="PROSITE" id="PS50977"/>
    </source>
</evidence>
<feature type="DNA-binding region" description="H-T-H motif" evidence="4">
    <location>
        <begin position="30"/>
        <end position="49"/>
    </location>
</feature>
<gene>
    <name evidence="6" type="ORF">ACFFUT_12815</name>
</gene>
<dbReference type="SUPFAM" id="SSF48498">
    <property type="entry name" value="Tetracyclin repressor-like, C-terminal domain"/>
    <property type="match status" value="1"/>
</dbReference>
<proteinExistence type="predicted"/>
<protein>
    <submittedName>
        <fullName evidence="6">TetR/AcrR family transcriptional regulator</fullName>
    </submittedName>
</protein>
<comment type="caution">
    <text evidence="6">The sequence shown here is derived from an EMBL/GenBank/DDBJ whole genome shotgun (WGS) entry which is preliminary data.</text>
</comment>